<evidence type="ECO:0000313" key="17">
    <source>
        <dbReference type="Proteomes" id="UP000265566"/>
    </source>
</evidence>
<dbReference type="KEGG" id="mtr:25494261"/>
<dbReference type="Gene3D" id="3.30.40.10">
    <property type="entry name" value="Zinc/RING finger domain, C3HC4 (zinc finger)"/>
    <property type="match status" value="1"/>
</dbReference>
<evidence type="ECO:0000256" key="2">
    <source>
        <dbReference type="ARBA" id="ARBA00022692"/>
    </source>
</evidence>
<reference evidence="12 16" key="1">
    <citation type="journal article" date="2011" name="Nature">
        <title>The Medicago genome provides insight into the evolution of rhizobial symbioses.</title>
        <authorList>
            <person name="Young N.D."/>
            <person name="Debelle F."/>
            <person name="Oldroyd G.E."/>
            <person name="Geurts R."/>
            <person name="Cannon S.B."/>
            <person name="Udvardi M.K."/>
            <person name="Benedito V.A."/>
            <person name="Mayer K.F."/>
            <person name="Gouzy J."/>
            <person name="Schoof H."/>
            <person name="Van de Peer Y."/>
            <person name="Proost S."/>
            <person name="Cook D.R."/>
            <person name="Meyers B.C."/>
            <person name="Spannagl M."/>
            <person name="Cheung F."/>
            <person name="De Mita S."/>
            <person name="Krishnakumar V."/>
            <person name="Gundlach H."/>
            <person name="Zhou S."/>
            <person name="Mudge J."/>
            <person name="Bharti A.K."/>
            <person name="Murray J.D."/>
            <person name="Naoumkina M.A."/>
            <person name="Rosen B."/>
            <person name="Silverstein K.A."/>
            <person name="Tang H."/>
            <person name="Rombauts S."/>
            <person name="Zhao P.X."/>
            <person name="Zhou P."/>
            <person name="Barbe V."/>
            <person name="Bardou P."/>
            <person name="Bechner M."/>
            <person name="Bellec A."/>
            <person name="Berger A."/>
            <person name="Berges H."/>
            <person name="Bidwell S."/>
            <person name="Bisseling T."/>
            <person name="Choisne N."/>
            <person name="Couloux A."/>
            <person name="Denny R."/>
            <person name="Deshpande S."/>
            <person name="Dai X."/>
            <person name="Doyle J.J."/>
            <person name="Dudez A.M."/>
            <person name="Farmer A.D."/>
            <person name="Fouteau S."/>
            <person name="Franken C."/>
            <person name="Gibelin C."/>
            <person name="Gish J."/>
            <person name="Goldstein S."/>
            <person name="Gonzalez A.J."/>
            <person name="Green P.J."/>
            <person name="Hallab A."/>
            <person name="Hartog M."/>
            <person name="Hua A."/>
            <person name="Humphray S.J."/>
            <person name="Jeong D.H."/>
            <person name="Jing Y."/>
            <person name="Jocker A."/>
            <person name="Kenton S.M."/>
            <person name="Kim D.J."/>
            <person name="Klee K."/>
            <person name="Lai H."/>
            <person name="Lang C."/>
            <person name="Lin S."/>
            <person name="Macmil S.L."/>
            <person name="Magdelenat G."/>
            <person name="Matthews L."/>
            <person name="McCorrison J."/>
            <person name="Monaghan E.L."/>
            <person name="Mun J.H."/>
            <person name="Najar F.Z."/>
            <person name="Nicholson C."/>
            <person name="Noirot C."/>
            <person name="O'Bleness M."/>
            <person name="Paule C.R."/>
            <person name="Poulain J."/>
            <person name="Prion F."/>
            <person name="Qin B."/>
            <person name="Qu C."/>
            <person name="Retzel E.F."/>
            <person name="Riddle C."/>
            <person name="Sallet E."/>
            <person name="Samain S."/>
            <person name="Samson N."/>
            <person name="Sanders I."/>
            <person name="Saurat O."/>
            <person name="Scarpelli C."/>
            <person name="Schiex T."/>
            <person name="Segurens B."/>
            <person name="Severin A.J."/>
            <person name="Sherrier D.J."/>
            <person name="Shi R."/>
            <person name="Sims S."/>
            <person name="Singer S.R."/>
            <person name="Sinharoy S."/>
            <person name="Sterck L."/>
            <person name="Viollet A."/>
            <person name="Wang B.B."/>
            <person name="Wang K."/>
            <person name="Wang M."/>
            <person name="Wang X."/>
            <person name="Warfsmann J."/>
            <person name="Weissenbach J."/>
            <person name="White D.D."/>
            <person name="White J.D."/>
            <person name="Wiley G.B."/>
            <person name="Wincker P."/>
            <person name="Xing Y."/>
            <person name="Yang L."/>
            <person name="Yao Z."/>
            <person name="Ying F."/>
            <person name="Zhai J."/>
            <person name="Zhou L."/>
            <person name="Zuber A."/>
            <person name="Denarie J."/>
            <person name="Dixon R.A."/>
            <person name="May G.D."/>
            <person name="Schwartz D.C."/>
            <person name="Rogers J."/>
            <person name="Quetier F."/>
            <person name="Town C.D."/>
            <person name="Roe B.A."/>
        </authorList>
    </citation>
    <scope>NUCLEOTIDE SEQUENCE [LARGE SCALE GENOMIC DNA]</scope>
    <source>
        <strain evidence="12">A17</strain>
        <strain evidence="15 16">cv. Jemalong A17</strain>
    </source>
</reference>
<keyword evidence="16" id="KW-1185">Reference proteome</keyword>
<evidence type="ECO:0000256" key="3">
    <source>
        <dbReference type="ARBA" id="ARBA00022723"/>
    </source>
</evidence>
<proteinExistence type="inferred from homology"/>
<dbReference type="EMBL" id="CM001220">
    <property type="protein sequence ID" value="AES92425.1"/>
    <property type="molecule type" value="Genomic_DNA"/>
</dbReference>
<name>G7JEB1_MEDTR</name>
<keyword evidence="4 9" id="KW-0863">Zinc-finger</keyword>
<feature type="transmembrane region" description="Helical" evidence="10">
    <location>
        <begin position="27"/>
        <end position="53"/>
    </location>
</feature>
<keyword evidence="5" id="KW-0862">Zinc</keyword>
<dbReference type="HOGENOM" id="CLU_013137_15_5_1"/>
<dbReference type="AlphaFoldDB" id="G7JEB1"/>
<dbReference type="Pfam" id="PF13639">
    <property type="entry name" value="zf-RING_2"/>
    <property type="match status" value="1"/>
</dbReference>
<dbReference type="PANTHER" id="PTHR46539:SF9">
    <property type="entry name" value="RING-H2 FINGER PROTEIN ATL56"/>
    <property type="match status" value="1"/>
</dbReference>
<dbReference type="EMBL" id="CM001220">
    <property type="protein sequence ID" value="KEH32573.1"/>
    <property type="molecule type" value="Genomic_DNA"/>
</dbReference>
<dbReference type="SMART" id="SM00184">
    <property type="entry name" value="RING"/>
    <property type="match status" value="1"/>
</dbReference>
<dbReference type="PANTHER" id="PTHR46539">
    <property type="entry name" value="E3 UBIQUITIN-PROTEIN LIGASE ATL42"/>
    <property type="match status" value="1"/>
</dbReference>
<dbReference type="GO" id="GO:0008270">
    <property type="term" value="F:zinc ion binding"/>
    <property type="evidence" value="ECO:0007669"/>
    <property type="project" value="UniProtKB-KW"/>
</dbReference>
<keyword evidence="3" id="KW-0479">Metal-binding</keyword>
<evidence type="ECO:0000256" key="9">
    <source>
        <dbReference type="PROSITE-ProRule" id="PRU00175"/>
    </source>
</evidence>
<evidence type="ECO:0000313" key="13">
    <source>
        <dbReference type="EMBL" id="KEH32573.1"/>
    </source>
</evidence>
<evidence type="ECO:0000313" key="15">
    <source>
        <dbReference type="EnsemblPlants" id="AES92425"/>
    </source>
</evidence>
<dbReference type="EMBL" id="PSQE01000004">
    <property type="protein sequence ID" value="RHN64809.1"/>
    <property type="molecule type" value="Genomic_DNA"/>
</dbReference>
<reference evidence="14" key="5">
    <citation type="journal article" date="2018" name="Nat. Plants">
        <title>Whole-genome landscape of Medicago truncatula symbiotic genes.</title>
        <authorList>
            <person name="Pecrix Y."/>
            <person name="Gamas P."/>
            <person name="Carrere S."/>
        </authorList>
    </citation>
    <scope>NUCLEOTIDE SEQUENCE</scope>
    <source>
        <tissue evidence="14">Leaves</tissue>
    </source>
</reference>
<evidence type="ECO:0000313" key="16">
    <source>
        <dbReference type="Proteomes" id="UP000002051"/>
    </source>
</evidence>
<dbReference type="Proteomes" id="UP000002051">
    <property type="component" value="Chromosome 4"/>
</dbReference>
<organism evidence="12 16">
    <name type="scientific">Medicago truncatula</name>
    <name type="common">Barrel medic</name>
    <name type="synonym">Medicago tribuloides</name>
    <dbReference type="NCBI Taxonomy" id="3880"/>
    <lineage>
        <taxon>Eukaryota</taxon>
        <taxon>Viridiplantae</taxon>
        <taxon>Streptophyta</taxon>
        <taxon>Embryophyta</taxon>
        <taxon>Tracheophyta</taxon>
        <taxon>Spermatophyta</taxon>
        <taxon>Magnoliopsida</taxon>
        <taxon>eudicotyledons</taxon>
        <taxon>Gunneridae</taxon>
        <taxon>Pentapetalae</taxon>
        <taxon>rosids</taxon>
        <taxon>fabids</taxon>
        <taxon>Fabales</taxon>
        <taxon>Fabaceae</taxon>
        <taxon>Papilionoideae</taxon>
        <taxon>50 kb inversion clade</taxon>
        <taxon>NPAAA clade</taxon>
        <taxon>Hologalegina</taxon>
        <taxon>IRL clade</taxon>
        <taxon>Trifolieae</taxon>
        <taxon>Medicago</taxon>
    </lineage>
</organism>
<dbReference type="InterPro" id="IPR013083">
    <property type="entry name" value="Znf_RING/FYVE/PHD"/>
</dbReference>
<comment type="similarity">
    <text evidence="8">Belongs to the RING-type zinc finger family. ATL subfamily.</text>
</comment>
<accession>G7JEB1</accession>
<dbReference type="EnsemblPlants" id="KEH32573">
    <property type="protein sequence ID" value="KEH32573"/>
    <property type="gene ID" value="MTR_4g129335"/>
</dbReference>
<feature type="domain" description="RING-type" evidence="11">
    <location>
        <begin position="102"/>
        <end position="144"/>
    </location>
</feature>
<evidence type="ECO:0000259" key="11">
    <source>
        <dbReference type="PROSITE" id="PS50089"/>
    </source>
</evidence>
<gene>
    <name evidence="15" type="primary">11418671</name>
    <name evidence="13" type="ordered locus">MTR_4g129335</name>
    <name evidence="12" type="ordered locus">MTR_4g129370</name>
    <name evidence="14" type="ORF">MtrunA17_Chr4g0073131</name>
</gene>
<keyword evidence="7 10" id="KW-0472">Membrane</keyword>
<dbReference type="OrthoDB" id="8062037at2759"/>
<dbReference type="GO" id="GO:0016020">
    <property type="term" value="C:membrane"/>
    <property type="evidence" value="ECO:0007669"/>
    <property type="project" value="UniProtKB-SubCell"/>
</dbReference>
<evidence type="ECO:0000256" key="10">
    <source>
        <dbReference type="SAM" id="Phobius"/>
    </source>
</evidence>
<dbReference type="Proteomes" id="UP000265566">
    <property type="component" value="Chromosome 4"/>
</dbReference>
<reference evidence="12 16" key="2">
    <citation type="journal article" date="2014" name="BMC Genomics">
        <title>An improved genome release (version Mt4.0) for the model legume Medicago truncatula.</title>
        <authorList>
            <person name="Tang H."/>
            <person name="Krishnakumar V."/>
            <person name="Bidwell S."/>
            <person name="Rosen B."/>
            <person name="Chan A."/>
            <person name="Zhou S."/>
            <person name="Gentzbittel L."/>
            <person name="Childs K.L."/>
            <person name="Yandell M."/>
            <person name="Gundlach H."/>
            <person name="Mayer K.F."/>
            <person name="Schwartz D.C."/>
            <person name="Town C.D."/>
        </authorList>
    </citation>
    <scope>GENOME REANNOTATION</scope>
    <source>
        <strain evidence="13">A17</strain>
        <strain evidence="15 16">cv. Jemalong A17</strain>
    </source>
</reference>
<comment type="subcellular location">
    <subcellularLocation>
        <location evidence="1">Membrane</location>
    </subcellularLocation>
</comment>
<sequence length="182" mass="20624">MPPHHHHGDPEQPKPNPNLLSLFLKPIIMLLLTSLFFLFLGFAAFLLLNLFLLAGALHRLRFRPTPTRRLQSLTDAFLPREINNLPNFRITKGSVSEPDSRCAVCLDGFRNGQWCRNLAACGHVFHRRCIDTWLLKVATCPTCRTPVRSNPQTSQGSVVEQDEEGSSRFWNCSNNNNGFTLL</sequence>
<dbReference type="SUPFAM" id="SSF57850">
    <property type="entry name" value="RING/U-box"/>
    <property type="match status" value="1"/>
</dbReference>
<keyword evidence="2 10" id="KW-0812">Transmembrane</keyword>
<reference evidence="15" key="3">
    <citation type="submission" date="2015-04" db="UniProtKB">
        <authorList>
            <consortium name="EnsemblPlants"/>
        </authorList>
    </citation>
    <scope>IDENTIFICATION</scope>
    <source>
        <strain evidence="15">cv. Jemalong A17</strain>
    </source>
</reference>
<evidence type="ECO:0000313" key="14">
    <source>
        <dbReference type="EMBL" id="RHN64809.1"/>
    </source>
</evidence>
<evidence type="ECO:0000256" key="4">
    <source>
        <dbReference type="ARBA" id="ARBA00022771"/>
    </source>
</evidence>
<evidence type="ECO:0000256" key="1">
    <source>
        <dbReference type="ARBA" id="ARBA00004370"/>
    </source>
</evidence>
<dbReference type="STRING" id="3880.G7JEB1"/>
<dbReference type="OMA" id="VGCGHLF"/>
<reference evidence="17" key="4">
    <citation type="journal article" date="2018" name="Nat. Plants">
        <title>Whole-genome landscape of Medicago truncatula symbiotic genes.</title>
        <authorList>
            <person name="Pecrix Y."/>
            <person name="Staton S.E."/>
            <person name="Sallet E."/>
            <person name="Lelandais-Briere C."/>
            <person name="Moreau S."/>
            <person name="Carrere S."/>
            <person name="Blein T."/>
            <person name="Jardinaud M.F."/>
            <person name="Latrasse D."/>
            <person name="Zouine M."/>
            <person name="Zahm M."/>
            <person name="Kreplak J."/>
            <person name="Mayjonade B."/>
            <person name="Satge C."/>
            <person name="Perez M."/>
            <person name="Cauet S."/>
            <person name="Marande W."/>
            <person name="Chantry-Darmon C."/>
            <person name="Lopez-Roques C."/>
            <person name="Bouchez O."/>
            <person name="Berard A."/>
            <person name="Debelle F."/>
            <person name="Munos S."/>
            <person name="Bendahmane A."/>
            <person name="Berges H."/>
            <person name="Niebel A."/>
            <person name="Buitink J."/>
            <person name="Frugier F."/>
            <person name="Benhamed M."/>
            <person name="Crespi M."/>
            <person name="Gouzy J."/>
            <person name="Gamas P."/>
        </authorList>
    </citation>
    <scope>NUCLEOTIDE SEQUENCE [LARGE SCALE GENOMIC DNA]</scope>
    <source>
        <strain evidence="17">cv. Jemalong A17</strain>
    </source>
</reference>
<evidence type="ECO:0000313" key="12">
    <source>
        <dbReference type="EMBL" id="AES92425.1"/>
    </source>
</evidence>
<dbReference type="PaxDb" id="3880-AES92425"/>
<evidence type="ECO:0000256" key="5">
    <source>
        <dbReference type="ARBA" id="ARBA00022833"/>
    </source>
</evidence>
<evidence type="ECO:0000256" key="6">
    <source>
        <dbReference type="ARBA" id="ARBA00022989"/>
    </source>
</evidence>
<dbReference type="EnsemblPlants" id="AES92425">
    <property type="protein sequence ID" value="AES92425"/>
    <property type="gene ID" value="MTR_4g129370"/>
</dbReference>
<dbReference type="eggNOG" id="KOG0800">
    <property type="taxonomic scope" value="Eukaryota"/>
</dbReference>
<keyword evidence="6 10" id="KW-1133">Transmembrane helix</keyword>
<evidence type="ECO:0000256" key="7">
    <source>
        <dbReference type="ARBA" id="ARBA00023136"/>
    </source>
</evidence>
<dbReference type="PROSITE" id="PS50089">
    <property type="entry name" value="ZF_RING_2"/>
    <property type="match status" value="1"/>
</dbReference>
<dbReference type="Gramene" id="rna27671">
    <property type="protein sequence ID" value="RHN64809.1"/>
    <property type="gene ID" value="gene27671"/>
</dbReference>
<evidence type="ECO:0000256" key="8">
    <source>
        <dbReference type="ARBA" id="ARBA00024209"/>
    </source>
</evidence>
<protein>
    <submittedName>
        <fullName evidence="14">Putative transcription factor C2H2 family</fullName>
    </submittedName>
    <submittedName>
        <fullName evidence="12">Zinc finger, C3HC4 type (RING finger) protein</fullName>
    </submittedName>
</protein>
<dbReference type="InterPro" id="IPR001841">
    <property type="entry name" value="Znf_RING"/>
</dbReference>